<name>A0A0K1W2E9_9MOLU</name>
<dbReference type="STRING" id="216942.SLITO_v1c08950"/>
<dbReference type="Proteomes" id="UP000067476">
    <property type="component" value="Chromosome"/>
</dbReference>
<organism evidence="2 3">
    <name type="scientific">Spiroplasma litorale</name>
    <dbReference type="NCBI Taxonomy" id="216942"/>
    <lineage>
        <taxon>Bacteria</taxon>
        <taxon>Bacillati</taxon>
        <taxon>Mycoplasmatota</taxon>
        <taxon>Mollicutes</taxon>
        <taxon>Entomoplasmatales</taxon>
        <taxon>Spiroplasmataceae</taxon>
        <taxon>Spiroplasma</taxon>
    </lineage>
</organism>
<evidence type="ECO:0000313" key="2">
    <source>
        <dbReference type="EMBL" id="AKX34509.1"/>
    </source>
</evidence>
<keyword evidence="1" id="KW-1133">Transmembrane helix</keyword>
<feature type="transmembrane region" description="Helical" evidence="1">
    <location>
        <begin position="61"/>
        <end position="83"/>
    </location>
</feature>
<keyword evidence="3" id="KW-1185">Reference proteome</keyword>
<protein>
    <submittedName>
        <fullName evidence="2">Uncharacterized protein</fullName>
    </submittedName>
</protein>
<dbReference type="KEGG" id="sll:SLITO_v1c08950"/>
<keyword evidence="1" id="KW-0812">Transmembrane</keyword>
<keyword evidence="1" id="KW-0472">Membrane</keyword>
<gene>
    <name evidence="2" type="ORF">SLITO_v1c08950</name>
</gene>
<dbReference type="OrthoDB" id="390208at2"/>
<dbReference type="EMBL" id="CP012357">
    <property type="protein sequence ID" value="AKX34509.1"/>
    <property type="molecule type" value="Genomic_DNA"/>
</dbReference>
<dbReference type="AlphaFoldDB" id="A0A0K1W2E9"/>
<evidence type="ECO:0000313" key="3">
    <source>
        <dbReference type="Proteomes" id="UP000067476"/>
    </source>
</evidence>
<dbReference type="RefSeq" id="WP_075058595.1">
    <property type="nucleotide sequence ID" value="NZ_CP012357.1"/>
</dbReference>
<dbReference type="PATRIC" id="fig|216942.3.peg.911"/>
<feature type="transmembrane region" description="Helical" evidence="1">
    <location>
        <begin position="12"/>
        <end position="33"/>
    </location>
</feature>
<accession>A0A0K1W2E9</accession>
<proteinExistence type="predicted"/>
<reference evidence="2 3" key="1">
    <citation type="journal article" date="2015" name="Genome Announc.">
        <title>Complete Genome Sequence of Spiroplasma litorale TN-1T (DSM 21781), a Bacterium Isolated from a Green-Eyed Horsefly (Tabanus nigrovittatus).</title>
        <authorList>
            <person name="Lo W.S."/>
            <person name="Lai Y.C."/>
            <person name="Lien Y.W."/>
            <person name="Wang T.H."/>
            <person name="Kuo C.H."/>
        </authorList>
    </citation>
    <scope>NUCLEOTIDE SEQUENCE [LARGE SCALE GENOMIC DNA]</scope>
    <source>
        <strain evidence="2 3">TN-1</strain>
    </source>
</reference>
<sequence length="88" mass="10103">MLLATLSKSTAWSLFGIGIAGLVVGILATLFLFKFKKRKKIEKESFDLTPGKYKFFRFWQYYGIIILALTGYIMFVIFVPLSLEVILK</sequence>
<evidence type="ECO:0000256" key="1">
    <source>
        <dbReference type="SAM" id="Phobius"/>
    </source>
</evidence>